<dbReference type="Pfam" id="PF24363">
    <property type="entry name" value="DUF7519"/>
    <property type="match status" value="1"/>
</dbReference>
<organism evidence="3 4">
    <name type="scientific">Natronomonas pharaonis (strain ATCC 35678 / DSM 2160 / CIP 103997 / JCM 8858 / NBRC 14720 / NCIMB 2260 / Gabara)</name>
    <name type="common">Halobacterium pharaonis</name>
    <dbReference type="NCBI Taxonomy" id="348780"/>
    <lineage>
        <taxon>Archaea</taxon>
        <taxon>Methanobacteriati</taxon>
        <taxon>Methanobacteriota</taxon>
        <taxon>Stenosarchaea group</taxon>
        <taxon>Halobacteria</taxon>
        <taxon>Halobacteriales</taxon>
        <taxon>Natronomonadaceae</taxon>
        <taxon>Natronomonas</taxon>
    </lineage>
</organism>
<keyword evidence="2" id="KW-0472">Membrane</keyword>
<feature type="transmembrane region" description="Helical" evidence="2">
    <location>
        <begin position="113"/>
        <end position="135"/>
    </location>
</feature>
<evidence type="ECO:0000313" key="3">
    <source>
        <dbReference type="EMBL" id="CAI50415.1"/>
    </source>
</evidence>
<dbReference type="eggNOG" id="arCOG09115">
    <property type="taxonomic scope" value="Archaea"/>
</dbReference>
<dbReference type="InterPro" id="IPR055941">
    <property type="entry name" value="DUF7519"/>
</dbReference>
<dbReference type="KEGG" id="nph:NP_4648A"/>
<name>A0A1U7EYT3_NATPD</name>
<dbReference type="HOGENOM" id="CLU_504927_0_0_2"/>
<feature type="transmembrane region" description="Helical" evidence="2">
    <location>
        <begin position="322"/>
        <end position="348"/>
    </location>
</feature>
<dbReference type="EnsemblBacteria" id="CAI50415">
    <property type="protein sequence ID" value="CAI50415"/>
    <property type="gene ID" value="NP_4648A"/>
</dbReference>
<feature type="transmembrane region" description="Helical" evidence="2">
    <location>
        <begin position="25"/>
        <end position="43"/>
    </location>
</feature>
<feature type="transmembrane region" description="Helical" evidence="2">
    <location>
        <begin position="482"/>
        <end position="503"/>
    </location>
</feature>
<dbReference type="Proteomes" id="UP000002698">
    <property type="component" value="Chromosome"/>
</dbReference>
<feature type="transmembrane region" description="Helical" evidence="2">
    <location>
        <begin position="387"/>
        <end position="411"/>
    </location>
</feature>
<feature type="transmembrane region" description="Helical" evidence="2">
    <location>
        <begin position="195"/>
        <end position="214"/>
    </location>
</feature>
<dbReference type="AlphaFoldDB" id="A0A1U7EYT3"/>
<gene>
    <name evidence="3" type="ordered locus">NP_4648A</name>
</gene>
<accession>A0A1U7EYT3</accession>
<feature type="transmembrane region" description="Helical" evidence="2">
    <location>
        <begin position="515"/>
        <end position="535"/>
    </location>
</feature>
<feature type="transmembrane region" description="Helical" evidence="2">
    <location>
        <begin position="234"/>
        <end position="262"/>
    </location>
</feature>
<evidence type="ECO:0000313" key="4">
    <source>
        <dbReference type="Proteomes" id="UP000002698"/>
    </source>
</evidence>
<proteinExistence type="predicted"/>
<feature type="transmembrane region" description="Helical" evidence="2">
    <location>
        <begin position="79"/>
        <end position="101"/>
    </location>
</feature>
<feature type="transmembrane region" description="Helical" evidence="2">
    <location>
        <begin position="423"/>
        <end position="456"/>
    </location>
</feature>
<protein>
    <submittedName>
        <fullName evidence="3">Uncharacterized protein</fullName>
    </submittedName>
</protein>
<reference evidence="3 4" key="1">
    <citation type="journal article" date="2005" name="Genome Res.">
        <title>Living with two extremes: conclusions from the genome sequence of Natronomonas pharaonis.</title>
        <authorList>
            <person name="Falb M."/>
            <person name="Pfeiffer F."/>
            <person name="Palm P."/>
            <person name="Rodewald K."/>
            <person name="Hickmann V."/>
            <person name="Tittor J."/>
            <person name="Oesterhelt D."/>
        </authorList>
    </citation>
    <scope>NUCLEOTIDE SEQUENCE [LARGE SCALE GENOMIC DNA]</scope>
    <source>
        <strain evidence="4">ATCC 35678 / DSM 2160 / CIP 103997 / JCM 8858 / NBRC 14720 / NCIMB 2260 / Gabara</strain>
    </source>
</reference>
<feature type="region of interest" description="Disordered" evidence="1">
    <location>
        <begin position="1"/>
        <end position="20"/>
    </location>
</feature>
<keyword evidence="2" id="KW-1133">Transmembrane helix</keyword>
<evidence type="ECO:0000256" key="1">
    <source>
        <dbReference type="SAM" id="MobiDB-lite"/>
    </source>
</evidence>
<keyword evidence="2" id="KW-0812">Transmembrane</keyword>
<keyword evidence="4" id="KW-1185">Reference proteome</keyword>
<feature type="transmembrane region" description="Helical" evidence="2">
    <location>
        <begin position="49"/>
        <end position="67"/>
    </location>
</feature>
<dbReference type="EMBL" id="CR936257">
    <property type="protein sequence ID" value="CAI50415.1"/>
    <property type="molecule type" value="Genomic_DNA"/>
</dbReference>
<evidence type="ECO:0000256" key="2">
    <source>
        <dbReference type="SAM" id="Phobius"/>
    </source>
</evidence>
<dbReference type="STRING" id="348780.NP_4648A"/>
<sequence>MGSSPEGSTTAPDGSGRSNAESASATAAAIITGFGALAGGILLSAGIGVLRAGVVAAIGGGVMAAAVTATSRRTPGGRAVGSVLIVVGAIAVTAALSLAAIEGRTTDRATAYIMVVLMVVLSTFGATAATTGAIGASSVQSALPVTAFSLLPVSAVAAGYADLFHELIPTAPHEGANISAVISENVLFPNDQPEAAISFVFLLVGGLWLSAYLIPRLSLSELVPREKRSEARQFVRRVATGLSRFSLLTLLGSVGLGVFMRLSHGDRIQRVTETLPMSTIEAFLHSITTVVGLRIIILLGIGVVLLVYFLSKLRRLRSIEEYVIIQWLPAGAGGALVAVFVIIAYPYAFEQWIRPVARGTSEQGPGPLLWVAEAGVELSQLAPPNGIALAAIAMIGIIGGLFGILAIVWLLESVQLLPDRGPSGGLAAAALIGGTIAAAVAEASVVVVSGAVAFAILSWDAATYGVSATEELGPDTDIRRPALAHALGSAVVGGIGIALALGANQIAQTIAEETGIIIVGGLVVGFLALAITLTASSSA</sequence>
<feature type="transmembrane region" description="Helical" evidence="2">
    <location>
        <begin position="282"/>
        <end position="310"/>
    </location>
</feature>